<gene>
    <name evidence="1" type="ORF">GCM10009545_05100</name>
</gene>
<protein>
    <submittedName>
        <fullName evidence="1">Uncharacterized protein</fullName>
    </submittedName>
</protein>
<comment type="caution">
    <text evidence="1">The sequence shown here is derived from an EMBL/GenBank/DDBJ whole genome shotgun (WGS) entry which is preliminary data.</text>
</comment>
<dbReference type="Proteomes" id="UP001500220">
    <property type="component" value="Unassembled WGS sequence"/>
</dbReference>
<organism evidence="1 2">
    <name type="scientific">Saccharopolyspora thermophila</name>
    <dbReference type="NCBI Taxonomy" id="89367"/>
    <lineage>
        <taxon>Bacteria</taxon>
        <taxon>Bacillati</taxon>
        <taxon>Actinomycetota</taxon>
        <taxon>Actinomycetes</taxon>
        <taxon>Pseudonocardiales</taxon>
        <taxon>Pseudonocardiaceae</taxon>
        <taxon>Saccharopolyspora</taxon>
    </lineage>
</organism>
<keyword evidence="2" id="KW-1185">Reference proteome</keyword>
<name>A0ABN1BUQ4_9PSEU</name>
<evidence type="ECO:0000313" key="1">
    <source>
        <dbReference type="EMBL" id="GAA0506057.1"/>
    </source>
</evidence>
<dbReference type="EMBL" id="BAAAHC010000003">
    <property type="protein sequence ID" value="GAA0506057.1"/>
    <property type="molecule type" value="Genomic_DNA"/>
</dbReference>
<reference evidence="1 2" key="1">
    <citation type="journal article" date="2019" name="Int. J. Syst. Evol. Microbiol.">
        <title>The Global Catalogue of Microorganisms (GCM) 10K type strain sequencing project: providing services to taxonomists for standard genome sequencing and annotation.</title>
        <authorList>
            <consortium name="The Broad Institute Genomics Platform"/>
            <consortium name="The Broad Institute Genome Sequencing Center for Infectious Disease"/>
            <person name="Wu L."/>
            <person name="Ma J."/>
        </authorList>
    </citation>
    <scope>NUCLEOTIDE SEQUENCE [LARGE SCALE GENOMIC DNA]</scope>
    <source>
        <strain evidence="1 2">JCM 10664</strain>
    </source>
</reference>
<evidence type="ECO:0000313" key="2">
    <source>
        <dbReference type="Proteomes" id="UP001500220"/>
    </source>
</evidence>
<accession>A0ABN1BUQ4</accession>
<sequence>MVPGPSMVSLLPREWLVTGSDEGAFYVLGGALAGDPDVMIRVEQASGGGRDLTESVGWLLAELLAASGAAGGICGRRGCGCGSMSCGGPGGRGPAIWRCMMRISLIRWCPGCGR</sequence>
<proteinExistence type="predicted"/>